<dbReference type="AlphaFoldDB" id="A0A0K2SN66"/>
<organism evidence="1 2">
    <name type="scientific">Limnochorda pilosa</name>
    <dbReference type="NCBI Taxonomy" id="1555112"/>
    <lineage>
        <taxon>Bacteria</taxon>
        <taxon>Bacillati</taxon>
        <taxon>Bacillota</taxon>
        <taxon>Limnochordia</taxon>
        <taxon>Limnochordales</taxon>
        <taxon>Limnochordaceae</taxon>
        <taxon>Limnochorda</taxon>
    </lineage>
</organism>
<dbReference type="EMBL" id="AP014924">
    <property type="protein sequence ID" value="BAS28555.1"/>
    <property type="molecule type" value="Genomic_DNA"/>
</dbReference>
<keyword evidence="2" id="KW-1185">Reference proteome</keyword>
<name>A0A0K2SN66_LIMPI</name>
<dbReference type="RefSeq" id="WP_068139082.1">
    <property type="nucleotide sequence ID" value="NZ_AP014924.1"/>
</dbReference>
<accession>A0A0K2SN66</accession>
<evidence type="ECO:0000313" key="1">
    <source>
        <dbReference type="EMBL" id="BAS28555.1"/>
    </source>
</evidence>
<reference evidence="2" key="2">
    <citation type="journal article" date="2016" name="Int. J. Syst. Evol. Microbiol.">
        <title>Complete genome sequence and cell structure of Limnochorda pilosa, a Gram-negative spore-former within the phylum Firmicutes.</title>
        <authorList>
            <person name="Watanabe M."/>
            <person name="Kojima H."/>
            <person name="Fukui M."/>
        </authorList>
    </citation>
    <scope>NUCLEOTIDE SEQUENCE [LARGE SCALE GENOMIC DNA]</scope>
    <source>
        <strain evidence="2">HC45</strain>
    </source>
</reference>
<dbReference type="Proteomes" id="UP000065807">
    <property type="component" value="Chromosome"/>
</dbReference>
<reference evidence="2" key="1">
    <citation type="submission" date="2015-07" db="EMBL/GenBank/DDBJ databases">
        <title>Complete genome sequence and phylogenetic analysis of Limnochorda pilosa.</title>
        <authorList>
            <person name="Watanabe M."/>
            <person name="Kojima H."/>
            <person name="Fukui M."/>
        </authorList>
    </citation>
    <scope>NUCLEOTIDE SEQUENCE [LARGE SCALE GENOMIC DNA]</scope>
    <source>
        <strain evidence="2">HC45</strain>
    </source>
</reference>
<protein>
    <submittedName>
        <fullName evidence="1">Uncharacterized protein</fullName>
    </submittedName>
</protein>
<evidence type="ECO:0000313" key="2">
    <source>
        <dbReference type="Proteomes" id="UP000065807"/>
    </source>
</evidence>
<dbReference type="STRING" id="1555112.LIP_2725"/>
<dbReference type="KEGG" id="lpil:LIP_2725"/>
<gene>
    <name evidence="1" type="ORF">LIP_2725</name>
</gene>
<proteinExistence type="predicted"/>
<sequence>MTRKRADSTVYLGERLVKELAAYRDRYPLPPSASSVVREAVSQYLAEEDPGPSYSPAQWVRATQALLDQLKERGVDIDPSTILAAVDQAEEDRIREILGEPE</sequence>